<dbReference type="CDD" id="cd00067">
    <property type="entry name" value="GAL4"/>
    <property type="match status" value="1"/>
</dbReference>
<feature type="compositionally biased region" description="Polar residues" evidence="8">
    <location>
        <begin position="52"/>
        <end position="77"/>
    </location>
</feature>
<dbReference type="EMBL" id="JBBBZM010000087">
    <property type="protein sequence ID" value="KAL0634686.1"/>
    <property type="molecule type" value="Genomic_DNA"/>
</dbReference>
<dbReference type="InterPro" id="IPR007219">
    <property type="entry name" value="XnlR_reg_dom"/>
</dbReference>
<evidence type="ECO:0000259" key="10">
    <source>
        <dbReference type="PROSITE" id="PS50048"/>
    </source>
</evidence>
<name>A0ABR3GFD1_9PEZI</name>
<dbReference type="InterPro" id="IPR036864">
    <property type="entry name" value="Zn2-C6_fun-type_DNA-bd_sf"/>
</dbReference>
<comment type="subcellular location">
    <subcellularLocation>
        <location evidence="1">Nucleus</location>
    </subcellularLocation>
</comment>
<dbReference type="InterPro" id="IPR051059">
    <property type="entry name" value="VerF-like"/>
</dbReference>
<evidence type="ECO:0000313" key="13">
    <source>
        <dbReference type="Proteomes" id="UP001447188"/>
    </source>
</evidence>
<dbReference type="SMART" id="SM00066">
    <property type="entry name" value="GAL4"/>
    <property type="match status" value="1"/>
</dbReference>
<keyword evidence="9" id="KW-0472">Membrane</keyword>
<evidence type="ECO:0000256" key="7">
    <source>
        <dbReference type="PROSITE-ProRule" id="PRU00042"/>
    </source>
</evidence>
<feature type="region of interest" description="Disordered" evidence="8">
    <location>
        <begin position="265"/>
        <end position="323"/>
    </location>
</feature>
<evidence type="ECO:0000256" key="1">
    <source>
        <dbReference type="ARBA" id="ARBA00004123"/>
    </source>
</evidence>
<keyword evidence="13" id="KW-1185">Reference proteome</keyword>
<evidence type="ECO:0000256" key="6">
    <source>
        <dbReference type="ARBA" id="ARBA00023242"/>
    </source>
</evidence>
<comment type="caution">
    <text evidence="12">The sequence shown here is derived from an EMBL/GenBank/DDBJ whole genome shotgun (WGS) entry which is preliminary data.</text>
</comment>
<keyword evidence="9" id="KW-0812">Transmembrane</keyword>
<protein>
    <submittedName>
        <fullName evidence="12">Uncharacterized protein</fullName>
    </submittedName>
</protein>
<organism evidence="12 13">
    <name type="scientific">Discina gigas</name>
    <dbReference type="NCBI Taxonomy" id="1032678"/>
    <lineage>
        <taxon>Eukaryota</taxon>
        <taxon>Fungi</taxon>
        <taxon>Dikarya</taxon>
        <taxon>Ascomycota</taxon>
        <taxon>Pezizomycotina</taxon>
        <taxon>Pezizomycetes</taxon>
        <taxon>Pezizales</taxon>
        <taxon>Discinaceae</taxon>
        <taxon>Discina</taxon>
    </lineage>
</organism>
<feature type="compositionally biased region" description="Polar residues" evidence="8">
    <location>
        <begin position="157"/>
        <end position="179"/>
    </location>
</feature>
<keyword evidence="2" id="KW-0479">Metal-binding</keyword>
<feature type="transmembrane region" description="Helical" evidence="9">
    <location>
        <begin position="483"/>
        <end position="500"/>
    </location>
</feature>
<evidence type="ECO:0000256" key="4">
    <source>
        <dbReference type="ARBA" id="ARBA00022771"/>
    </source>
</evidence>
<feature type="region of interest" description="Disordered" evidence="8">
    <location>
        <begin position="1"/>
        <end position="84"/>
    </location>
</feature>
<dbReference type="PROSITE" id="PS50157">
    <property type="entry name" value="ZINC_FINGER_C2H2_2"/>
    <property type="match status" value="2"/>
</dbReference>
<keyword evidence="6" id="KW-0539">Nucleus</keyword>
<dbReference type="Gene3D" id="3.30.160.60">
    <property type="entry name" value="Classic Zinc Finger"/>
    <property type="match status" value="2"/>
</dbReference>
<evidence type="ECO:0000256" key="8">
    <source>
        <dbReference type="SAM" id="MobiDB-lite"/>
    </source>
</evidence>
<dbReference type="PANTHER" id="PTHR40626:SF12">
    <property type="entry name" value="RFEC"/>
    <property type="match status" value="1"/>
</dbReference>
<evidence type="ECO:0000259" key="11">
    <source>
        <dbReference type="PROSITE" id="PS50157"/>
    </source>
</evidence>
<feature type="region of interest" description="Disordered" evidence="8">
    <location>
        <begin position="139"/>
        <end position="199"/>
    </location>
</feature>
<dbReference type="Pfam" id="PF00172">
    <property type="entry name" value="Zn_clus"/>
    <property type="match status" value="1"/>
</dbReference>
<evidence type="ECO:0000313" key="12">
    <source>
        <dbReference type="EMBL" id="KAL0634686.1"/>
    </source>
</evidence>
<feature type="domain" description="Zn(2)-C6 fungal-type" evidence="10">
    <location>
        <begin position="202"/>
        <end position="231"/>
    </location>
</feature>
<keyword evidence="3" id="KW-0677">Repeat</keyword>
<dbReference type="InterPro" id="IPR001138">
    <property type="entry name" value="Zn2Cys6_DnaBD"/>
</dbReference>
<evidence type="ECO:0000256" key="9">
    <source>
        <dbReference type="SAM" id="Phobius"/>
    </source>
</evidence>
<evidence type="ECO:0000256" key="3">
    <source>
        <dbReference type="ARBA" id="ARBA00022737"/>
    </source>
</evidence>
<sequence>MNSSSTLSSSNAQSSAGLNQPGVITGGRQVLSSGANAGSAPALAGTASSAAQNGRHTNTRLSNVNSGITPGATSQITPVKDQDGKFPCPHCPKTYLHAKHLKRHLLRHTGDRPYQCVLCKDTFSRSDILKRHFQKCSIRRGNPTGATHLSHAHAHQQGKQGNGQSTDTSGVSTVPSVSATGVGGLSPSQGSPGAGKKKSTRACDQCVRLKVRCDLASPCERCQTKGVECTYSRSVKRQDSRDEGILPQVTFQDQARGVGYGEEFNFPPPTHPAAMAHQAHQQQQTLVVSQQRQSQPSNPHQPPRPINTVCQPSGTTFYPPPPTGGEVDWTSFMQVGGEANFMDPFYLPQAGVPSTDSGTPTTTASMDHPDGGGVFGTLYSGSSDPSAMTGILDGFNGWAHLAMHQIDPLQAKCDQLIAICFPEDRNSPGNSSPNQPVKQEPGAEADLKRWLTPDSVKHFVHLFFVNFQGHFPMIHIPTFNITLIYDGLLLAIICIGAVYSKRGITVDQVRMLIDKCFAAIDRNGAPPGPLEIEEIQGRYFLHVLATWHGHYYQRESSRRRYGKLIQKARAAGLFQPLTPENPGVSGFSIYHQVEDRAPTQQSWSWSAWLEQEKRSRVMFGIFLLSSAFVIFFNSPPQIQLHEIRLPLPADDAAWEATDANECANALGLNGEACIGGNVAGSRQVRQPEFIVALKSLLQMHLDFKPGTTNAYSKFILIHALHVHIWTTQKLMVNASESGVGQAVGVVPQPMIDWETENQNRSDRGTPEGFRDGEVALSEAAKALRVTLYALEKWKRAWDIDLIAQYPSPTARVGFGRDGLPFCWLAKLYMARNRTLDWKHGVDDDQTVAKVKNMLRHLQGFVTDGTGRLDVQGAVCAIDDDFAINELTYDMKLLFRPIEEIDRSPPQQQAREIVGSWKG</sequence>
<dbReference type="Pfam" id="PF04082">
    <property type="entry name" value="Fungal_trans"/>
    <property type="match status" value="1"/>
</dbReference>
<dbReference type="SMART" id="SM00355">
    <property type="entry name" value="ZnF_C2H2"/>
    <property type="match status" value="2"/>
</dbReference>
<dbReference type="InterPro" id="IPR013087">
    <property type="entry name" value="Znf_C2H2_type"/>
</dbReference>
<feature type="compositionally biased region" description="Polar residues" evidence="8">
    <location>
        <begin position="427"/>
        <end position="437"/>
    </location>
</feature>
<feature type="transmembrane region" description="Helical" evidence="9">
    <location>
        <begin position="617"/>
        <end position="634"/>
    </location>
</feature>
<feature type="compositionally biased region" description="Low complexity" evidence="8">
    <location>
        <begin position="1"/>
        <end position="20"/>
    </location>
</feature>
<evidence type="ECO:0000256" key="2">
    <source>
        <dbReference type="ARBA" id="ARBA00022723"/>
    </source>
</evidence>
<keyword evidence="5" id="KW-0862">Zinc</keyword>
<dbReference type="CDD" id="cd12148">
    <property type="entry name" value="fungal_TF_MHR"/>
    <property type="match status" value="1"/>
</dbReference>
<feature type="region of interest" description="Disordered" evidence="8">
    <location>
        <begin position="424"/>
        <end position="443"/>
    </location>
</feature>
<dbReference type="Gene3D" id="4.10.240.10">
    <property type="entry name" value="Zn(2)-C6 fungal-type DNA-binding domain"/>
    <property type="match status" value="1"/>
</dbReference>
<dbReference type="SUPFAM" id="SSF57667">
    <property type="entry name" value="beta-beta-alpha zinc fingers"/>
    <property type="match status" value="1"/>
</dbReference>
<dbReference type="SUPFAM" id="SSF57701">
    <property type="entry name" value="Zn2/Cys6 DNA-binding domain"/>
    <property type="match status" value="1"/>
</dbReference>
<feature type="domain" description="C2H2-type" evidence="11">
    <location>
        <begin position="114"/>
        <end position="144"/>
    </location>
</feature>
<dbReference type="PROSITE" id="PS50048">
    <property type="entry name" value="ZN2_CY6_FUNGAL_2"/>
    <property type="match status" value="1"/>
</dbReference>
<dbReference type="PROSITE" id="PS00028">
    <property type="entry name" value="ZINC_FINGER_C2H2_1"/>
    <property type="match status" value="1"/>
</dbReference>
<feature type="compositionally biased region" description="Low complexity" evidence="8">
    <location>
        <begin position="276"/>
        <end position="295"/>
    </location>
</feature>
<evidence type="ECO:0000256" key="5">
    <source>
        <dbReference type="ARBA" id="ARBA00022833"/>
    </source>
</evidence>
<keyword evidence="4 7" id="KW-0863">Zinc-finger</keyword>
<dbReference type="PANTHER" id="PTHR40626">
    <property type="entry name" value="MIP31509P"/>
    <property type="match status" value="1"/>
</dbReference>
<dbReference type="Proteomes" id="UP001447188">
    <property type="component" value="Unassembled WGS sequence"/>
</dbReference>
<feature type="domain" description="C2H2-type" evidence="11">
    <location>
        <begin position="86"/>
        <end position="113"/>
    </location>
</feature>
<proteinExistence type="predicted"/>
<feature type="compositionally biased region" description="Low complexity" evidence="8">
    <location>
        <begin position="32"/>
        <end position="51"/>
    </location>
</feature>
<dbReference type="InterPro" id="IPR036236">
    <property type="entry name" value="Znf_C2H2_sf"/>
</dbReference>
<gene>
    <name evidence="12" type="ORF">Q9L58_006350</name>
</gene>
<keyword evidence="9" id="KW-1133">Transmembrane helix</keyword>
<accession>A0ABR3GFD1</accession>
<reference evidence="12 13" key="1">
    <citation type="submission" date="2024-02" db="EMBL/GenBank/DDBJ databases">
        <title>Discinaceae phylogenomics.</title>
        <authorList>
            <person name="Dirks A.C."/>
            <person name="James T.Y."/>
        </authorList>
    </citation>
    <scope>NUCLEOTIDE SEQUENCE [LARGE SCALE GENOMIC DNA]</scope>
    <source>
        <strain evidence="12 13">ACD0624</strain>
    </source>
</reference>